<organism evidence="1 2">
    <name type="scientific">Coccidioides immitis RMSCC 3703</name>
    <dbReference type="NCBI Taxonomy" id="454286"/>
    <lineage>
        <taxon>Eukaryota</taxon>
        <taxon>Fungi</taxon>
        <taxon>Dikarya</taxon>
        <taxon>Ascomycota</taxon>
        <taxon>Pezizomycotina</taxon>
        <taxon>Eurotiomycetes</taxon>
        <taxon>Eurotiomycetidae</taxon>
        <taxon>Onygenales</taxon>
        <taxon>Onygenaceae</taxon>
        <taxon>Coccidioides</taxon>
    </lineage>
</organism>
<evidence type="ECO:0000313" key="1">
    <source>
        <dbReference type="EMBL" id="KMU79330.1"/>
    </source>
</evidence>
<dbReference type="EMBL" id="DS268174">
    <property type="protein sequence ID" value="KMU79330.1"/>
    <property type="molecule type" value="Genomic_DNA"/>
</dbReference>
<reference evidence="2" key="1">
    <citation type="journal article" date="2010" name="Genome Res.">
        <title>Population genomic sequencing of Coccidioides fungi reveals recent hybridization and transposon control.</title>
        <authorList>
            <person name="Neafsey D.E."/>
            <person name="Barker B.M."/>
            <person name="Sharpton T.J."/>
            <person name="Stajich J.E."/>
            <person name="Park D.J."/>
            <person name="Whiston E."/>
            <person name="Hung C.-Y."/>
            <person name="McMahan C."/>
            <person name="White J."/>
            <person name="Sykes S."/>
            <person name="Heiman D."/>
            <person name="Young S."/>
            <person name="Zeng Q."/>
            <person name="Abouelleil A."/>
            <person name="Aftuck L."/>
            <person name="Bessette D."/>
            <person name="Brown A."/>
            <person name="FitzGerald M."/>
            <person name="Lui A."/>
            <person name="Macdonald J.P."/>
            <person name="Priest M."/>
            <person name="Orbach M.J."/>
            <person name="Galgiani J.N."/>
            <person name="Kirkland T.N."/>
            <person name="Cole G.T."/>
            <person name="Birren B.W."/>
            <person name="Henn M.R."/>
            <person name="Taylor J.W."/>
            <person name="Rounsley S.D."/>
        </authorList>
    </citation>
    <scope>NUCLEOTIDE SEQUENCE [LARGE SCALE GENOMIC DNA]</scope>
    <source>
        <strain evidence="2">RMSCC 3703</strain>
    </source>
</reference>
<accession>A0A0J8R4G2</accession>
<name>A0A0J8R4G2_COCIT</name>
<dbReference type="Proteomes" id="UP000054559">
    <property type="component" value="Unassembled WGS sequence"/>
</dbReference>
<sequence>MRLNSGEDHTSSFHEGRHTFEERWILQGIPLILGEKPRQMNSIKSWRQIHKGPRHLDLGILSDVSNETDKLFAIHFQLSSSNQVIQHTISSTFFLTLLLAPTNFTTWHVTDCLNADKFTKAGTHTP</sequence>
<proteinExistence type="predicted"/>
<evidence type="ECO:0000313" key="2">
    <source>
        <dbReference type="Proteomes" id="UP000054559"/>
    </source>
</evidence>
<gene>
    <name evidence="1" type="ORF">CISG_07816</name>
</gene>
<dbReference type="AlphaFoldDB" id="A0A0J8R4G2"/>
<protein>
    <submittedName>
        <fullName evidence="1">Uncharacterized protein</fullName>
    </submittedName>
</protein>